<evidence type="ECO:0000313" key="2">
    <source>
        <dbReference type="EMBL" id="TQL76335.1"/>
    </source>
</evidence>
<dbReference type="Proteomes" id="UP000317043">
    <property type="component" value="Unassembled WGS sequence"/>
</dbReference>
<organism evidence="2 3">
    <name type="scientific">Stackebrandtia endophytica</name>
    <dbReference type="NCBI Taxonomy" id="1496996"/>
    <lineage>
        <taxon>Bacteria</taxon>
        <taxon>Bacillati</taxon>
        <taxon>Actinomycetota</taxon>
        <taxon>Actinomycetes</taxon>
        <taxon>Glycomycetales</taxon>
        <taxon>Glycomycetaceae</taxon>
        <taxon>Stackebrandtia</taxon>
    </lineage>
</organism>
<accession>A0A543AUU6</accession>
<dbReference type="EMBL" id="VFOW01000001">
    <property type="protein sequence ID" value="TQL76335.1"/>
    <property type="molecule type" value="Genomic_DNA"/>
</dbReference>
<name>A0A543AUU6_9ACTN</name>
<keyword evidence="3" id="KW-1185">Reference proteome</keyword>
<feature type="region of interest" description="Disordered" evidence="1">
    <location>
        <begin position="39"/>
        <end position="60"/>
    </location>
</feature>
<dbReference type="PROSITE" id="PS51257">
    <property type="entry name" value="PROKAR_LIPOPROTEIN"/>
    <property type="match status" value="1"/>
</dbReference>
<evidence type="ECO:0000313" key="3">
    <source>
        <dbReference type="Proteomes" id="UP000317043"/>
    </source>
</evidence>
<protein>
    <submittedName>
        <fullName evidence="2">Uncharacterized protein</fullName>
    </submittedName>
</protein>
<dbReference type="AlphaFoldDB" id="A0A543AUU6"/>
<dbReference type="InParanoid" id="A0A543AUU6"/>
<evidence type="ECO:0000256" key="1">
    <source>
        <dbReference type="SAM" id="MobiDB-lite"/>
    </source>
</evidence>
<sequence length="156" mass="16782">MVSEMRLKNSVTRSRSTKIFVAVGFGLITMLLTSCASPADPSTADPVTEPSPSPTLGVDSYTFESHGEASEVETAVLSGDYLVTWMISDNFFDDGEYEAMFAVVYHGPGTAETIVNELEVGNGSGTVEVDDLPAGEYYLTVSTSDEAEWSVTFERP</sequence>
<reference evidence="2 3" key="1">
    <citation type="submission" date="2019-06" db="EMBL/GenBank/DDBJ databases">
        <title>Sequencing the genomes of 1000 actinobacteria strains.</title>
        <authorList>
            <person name="Klenk H.-P."/>
        </authorList>
    </citation>
    <scope>NUCLEOTIDE SEQUENCE [LARGE SCALE GENOMIC DNA]</scope>
    <source>
        <strain evidence="2 3">DSM 45928</strain>
    </source>
</reference>
<gene>
    <name evidence="2" type="ORF">FB566_1862</name>
</gene>
<proteinExistence type="predicted"/>
<comment type="caution">
    <text evidence="2">The sequence shown here is derived from an EMBL/GenBank/DDBJ whole genome shotgun (WGS) entry which is preliminary data.</text>
</comment>